<dbReference type="EMBL" id="DRBS01000376">
    <property type="protein sequence ID" value="HDD45205.1"/>
    <property type="molecule type" value="Genomic_DNA"/>
</dbReference>
<dbReference type="InterPro" id="IPR042081">
    <property type="entry name" value="RNA_2'-PTrans_C"/>
</dbReference>
<dbReference type="SUPFAM" id="SSF56399">
    <property type="entry name" value="ADP-ribosylation"/>
    <property type="match status" value="1"/>
</dbReference>
<organism evidence="1">
    <name type="scientific">Desulfofervidus auxilii</name>
    <dbReference type="NCBI Taxonomy" id="1621989"/>
    <lineage>
        <taxon>Bacteria</taxon>
        <taxon>Pseudomonadati</taxon>
        <taxon>Thermodesulfobacteriota</taxon>
        <taxon>Candidatus Desulfofervidia</taxon>
        <taxon>Candidatus Desulfofervidales</taxon>
        <taxon>Candidatus Desulfofervidaceae</taxon>
        <taxon>Candidatus Desulfofervidus</taxon>
    </lineage>
</organism>
<dbReference type="GO" id="GO:0016740">
    <property type="term" value="F:transferase activity"/>
    <property type="evidence" value="ECO:0007669"/>
    <property type="project" value="InterPro"/>
</dbReference>
<comment type="caution">
    <text evidence="1">The sequence shown here is derived from an EMBL/GenBank/DDBJ whole genome shotgun (WGS) entry which is preliminary data.</text>
</comment>
<reference evidence="1" key="1">
    <citation type="journal article" date="2020" name="mSystems">
        <title>Genome- and Community-Level Interaction Insights into Carbon Utilization and Element Cycling Functions of Hydrothermarchaeota in Hydrothermal Sediment.</title>
        <authorList>
            <person name="Zhou Z."/>
            <person name="Liu Y."/>
            <person name="Xu W."/>
            <person name="Pan J."/>
            <person name="Luo Z.H."/>
            <person name="Li M."/>
        </authorList>
    </citation>
    <scope>NUCLEOTIDE SEQUENCE [LARGE SCALE GENOMIC DNA]</scope>
    <source>
        <strain evidence="1">HyVt-233</strain>
    </source>
</reference>
<gene>
    <name evidence="1" type="ORF">ENG63_10160</name>
</gene>
<dbReference type="Gene3D" id="3.20.170.30">
    <property type="match status" value="1"/>
</dbReference>
<name>A0A7C0U4J6_DESA2</name>
<evidence type="ECO:0008006" key="2">
    <source>
        <dbReference type="Google" id="ProtNLM"/>
    </source>
</evidence>
<dbReference type="Gene3D" id="1.10.10.970">
    <property type="entry name" value="RNA 2'-phosphotransferase, Tpt1/KptA family, N-terminal domain"/>
    <property type="match status" value="1"/>
</dbReference>
<dbReference type="InterPro" id="IPR042080">
    <property type="entry name" value="RNA_2'-PTrans_N"/>
</dbReference>
<protein>
    <recommendedName>
        <fullName evidence="2">RNA 2'-phosphotransferase</fullName>
    </recommendedName>
</protein>
<accession>A0A7C0U4J6</accession>
<dbReference type="Pfam" id="PF01885">
    <property type="entry name" value="PTS_2-RNA"/>
    <property type="match status" value="1"/>
</dbReference>
<proteinExistence type="predicted"/>
<dbReference type="Proteomes" id="UP000886289">
    <property type="component" value="Unassembled WGS sequence"/>
</dbReference>
<evidence type="ECO:0000313" key="1">
    <source>
        <dbReference type="EMBL" id="HDD45205.1"/>
    </source>
</evidence>
<sequence length="232" mass="27438">MKQKNYERTLERIAKLMKYILAHRPDEFGLVLDEQGFVFLKDLIQAINEEKDWSFVRISHIMDIVNFFERKEFEIKDNKIRAINPQYALFPENNPPKILYAAIRRKTYPHILEHGFIPTKYPFFPLSVNKELAMRIGKRRDQKPVLVEVQANKAAKEGITFYCLNEFLYLIKELPSKYIIGPPLEKVSIKAKKTMPSIPISTQPLILTPEMFQLEKIKRAKQYARKKARRKK</sequence>
<dbReference type="AlphaFoldDB" id="A0A7C0U4J6"/>
<dbReference type="InterPro" id="IPR002745">
    <property type="entry name" value="Ptrans_KptA/Tpt1"/>
</dbReference>